<dbReference type="InterPro" id="IPR006357">
    <property type="entry name" value="HAD-SF_hydro_IIA"/>
</dbReference>
<dbReference type="Proteomes" id="UP000182737">
    <property type="component" value="Unassembled WGS sequence"/>
</dbReference>
<protein>
    <submittedName>
        <fullName evidence="4">HAD-hyrolase-like</fullName>
    </submittedName>
</protein>
<feature type="active site" description="Proton donor" evidence="1">
    <location>
        <position position="14"/>
    </location>
</feature>
<dbReference type="GO" id="GO:0046872">
    <property type="term" value="F:metal ion binding"/>
    <property type="evidence" value="ECO:0007669"/>
    <property type="project" value="UniProtKB-KW"/>
</dbReference>
<dbReference type="SUPFAM" id="SSF56784">
    <property type="entry name" value="HAD-like"/>
    <property type="match status" value="1"/>
</dbReference>
<dbReference type="GO" id="GO:0005737">
    <property type="term" value="C:cytoplasm"/>
    <property type="evidence" value="ECO:0007669"/>
    <property type="project" value="TreeGrafter"/>
</dbReference>
<feature type="binding site" evidence="3">
    <location>
        <position position="210"/>
    </location>
    <ligand>
        <name>Mg(2+)</name>
        <dbReference type="ChEBI" id="CHEBI:18420"/>
    </ligand>
</feature>
<dbReference type="PANTHER" id="PTHR19288">
    <property type="entry name" value="4-NITROPHENYLPHOSPHATASE-RELATED"/>
    <property type="match status" value="1"/>
</dbReference>
<feature type="binding site" evidence="3">
    <location>
        <position position="12"/>
    </location>
    <ligand>
        <name>Mg(2+)</name>
        <dbReference type="ChEBI" id="CHEBI:18420"/>
    </ligand>
</feature>
<keyword evidence="3" id="KW-0460">Magnesium</keyword>
<dbReference type="RefSeq" id="WP_074930580.1">
    <property type="nucleotide sequence ID" value="NZ_FORI01000002.1"/>
</dbReference>
<evidence type="ECO:0000256" key="2">
    <source>
        <dbReference type="PIRSR" id="PIRSR000915-2"/>
    </source>
</evidence>
<sequence>MELDTFDVVLFDLDGTIYYGSKIIPGANETIEFFRKAGKKIYFTTNNSTKTRAQIYDKLFDMGVNCKLDEVLTSGYIAAIYCKKNKLNNVYIFGSSNLIQEFNELGITVNQNDDAENLLIGYNPLMTYDDLTAALQVALHAKQIMACNRERTFPGENSKLMPGCGAMTAPIEWCTQRECDLIIGKPNTLMIDLLCDFEKLSPDRFLIIGDTYESDIRMADRAGCKSILIDKENLYKNCLNVNDISIIPGVFN</sequence>
<keyword evidence="5" id="KW-1185">Reference proteome</keyword>
<dbReference type="InterPro" id="IPR036412">
    <property type="entry name" value="HAD-like_sf"/>
</dbReference>
<keyword evidence="3" id="KW-0479">Metal-binding</keyword>
<dbReference type="GO" id="GO:0016791">
    <property type="term" value="F:phosphatase activity"/>
    <property type="evidence" value="ECO:0007669"/>
    <property type="project" value="TreeGrafter"/>
</dbReference>
<name>A0A1I3IWP0_9SPIR</name>
<dbReference type="Pfam" id="PF13344">
    <property type="entry name" value="Hydrolase_6"/>
    <property type="match status" value="1"/>
</dbReference>
<dbReference type="Gene3D" id="3.40.50.1000">
    <property type="entry name" value="HAD superfamily/HAD-like"/>
    <property type="match status" value="2"/>
</dbReference>
<feature type="binding site" evidence="3">
    <location>
        <position position="14"/>
    </location>
    <ligand>
        <name>Mg(2+)</name>
        <dbReference type="ChEBI" id="CHEBI:18420"/>
    </ligand>
</feature>
<dbReference type="PANTHER" id="PTHR19288:SF46">
    <property type="entry name" value="HALOACID DEHALOGENASE-LIKE HYDROLASE DOMAIN-CONTAINING PROTEIN 2"/>
    <property type="match status" value="1"/>
</dbReference>
<evidence type="ECO:0000256" key="3">
    <source>
        <dbReference type="PIRSR" id="PIRSR000915-3"/>
    </source>
</evidence>
<feature type="binding site" evidence="2">
    <location>
        <position position="185"/>
    </location>
    <ligand>
        <name>substrate</name>
    </ligand>
</feature>
<reference evidence="5" key="1">
    <citation type="submission" date="2016-10" db="EMBL/GenBank/DDBJ databases">
        <authorList>
            <person name="Varghese N."/>
            <person name="Submissions S."/>
        </authorList>
    </citation>
    <scope>NUCLEOTIDE SEQUENCE [LARGE SCALE GENOMIC DNA]</scope>
    <source>
        <strain evidence="5">XBD1002</strain>
    </source>
</reference>
<dbReference type="PIRSF" id="PIRSF000915">
    <property type="entry name" value="PGP-type_phosphatase"/>
    <property type="match status" value="1"/>
</dbReference>
<accession>A0A1I3IWP0</accession>
<proteinExistence type="predicted"/>
<evidence type="ECO:0000313" key="4">
    <source>
        <dbReference type="EMBL" id="SFI52379.1"/>
    </source>
</evidence>
<dbReference type="AlphaFoldDB" id="A0A1I3IWP0"/>
<dbReference type="Pfam" id="PF13242">
    <property type="entry name" value="Hydrolase_like"/>
    <property type="match status" value="1"/>
</dbReference>
<evidence type="ECO:0000256" key="1">
    <source>
        <dbReference type="PIRSR" id="PIRSR000915-1"/>
    </source>
</evidence>
<comment type="cofactor">
    <cofactor evidence="3">
        <name>Mg(2+)</name>
        <dbReference type="ChEBI" id="CHEBI:18420"/>
    </cofactor>
    <text evidence="3">Divalent metal ions. Mg(2+) is the most effective.</text>
</comment>
<dbReference type="NCBIfam" id="TIGR01460">
    <property type="entry name" value="HAD-SF-IIA"/>
    <property type="match status" value="1"/>
</dbReference>
<dbReference type="OrthoDB" id="9810449at2"/>
<gene>
    <name evidence="4" type="ORF">SAMN04487775_102184</name>
</gene>
<feature type="active site" description="Nucleophile" evidence="1">
    <location>
        <position position="12"/>
    </location>
</feature>
<organism evidence="4 5">
    <name type="scientific">Treponema bryantii</name>
    <dbReference type="NCBI Taxonomy" id="163"/>
    <lineage>
        <taxon>Bacteria</taxon>
        <taxon>Pseudomonadati</taxon>
        <taxon>Spirochaetota</taxon>
        <taxon>Spirochaetia</taxon>
        <taxon>Spirochaetales</taxon>
        <taxon>Treponemataceae</taxon>
        <taxon>Treponema</taxon>
    </lineage>
</organism>
<dbReference type="EMBL" id="FORI01000002">
    <property type="protein sequence ID" value="SFI52379.1"/>
    <property type="molecule type" value="Genomic_DNA"/>
</dbReference>
<dbReference type="InterPro" id="IPR023214">
    <property type="entry name" value="HAD_sf"/>
</dbReference>
<evidence type="ECO:0000313" key="5">
    <source>
        <dbReference type="Proteomes" id="UP000182737"/>
    </source>
</evidence>